<proteinExistence type="predicted"/>
<sequence>MVLGSPHEVERTKYERTFSEVSLAGLASKENFSSVSLRSVNLTEQNSNNSAVPYKRLMLLQIKGISEQLGSVLVFDFSSEVYVWHGKEVTLAQRKIAFQLAKHLWNGTFDYENCDINPLDPGERNPLIPSEQEMLHVPTCGTPGAAVADEQQLFKQITCGCERLPQIWNSATDVKKFLDWTELKRPHEKNPRELAQHKEDPRADVKPYDVTRMVSMPQTTAGTILDGVNVGRGYGLVEGHDRRQFEITSVSVDVWHILEFDYSRLPKQSIGQFHEGDAYVVKWKFMVSTADPGSFNFAPRLFILSSSSGDFVATEFVYPARAPSVVSSMPFLQEDLYSAPQT</sequence>
<evidence type="ECO:0008006" key="3">
    <source>
        <dbReference type="Google" id="ProtNLM"/>
    </source>
</evidence>
<evidence type="ECO:0000313" key="1">
    <source>
        <dbReference type="EMBL" id="KAK2105171.1"/>
    </source>
</evidence>
<dbReference type="EMBL" id="JASSZA010000007">
    <property type="protein sequence ID" value="KAK2105171.1"/>
    <property type="molecule type" value="Genomic_DNA"/>
</dbReference>
<name>A0ABQ9V7P6_SAGOE</name>
<organism evidence="1 2">
    <name type="scientific">Saguinus oedipus</name>
    <name type="common">Cotton-top tamarin</name>
    <name type="synonym">Oedipomidas oedipus</name>
    <dbReference type="NCBI Taxonomy" id="9490"/>
    <lineage>
        <taxon>Eukaryota</taxon>
        <taxon>Metazoa</taxon>
        <taxon>Chordata</taxon>
        <taxon>Craniata</taxon>
        <taxon>Vertebrata</taxon>
        <taxon>Euteleostomi</taxon>
        <taxon>Mammalia</taxon>
        <taxon>Eutheria</taxon>
        <taxon>Euarchontoglires</taxon>
        <taxon>Primates</taxon>
        <taxon>Haplorrhini</taxon>
        <taxon>Platyrrhini</taxon>
        <taxon>Cebidae</taxon>
        <taxon>Callitrichinae</taxon>
        <taxon>Saguinus</taxon>
    </lineage>
</organism>
<dbReference type="SUPFAM" id="SSF55753">
    <property type="entry name" value="Actin depolymerizing proteins"/>
    <property type="match status" value="2"/>
</dbReference>
<feature type="non-terminal residue" evidence="1">
    <location>
        <position position="342"/>
    </location>
</feature>
<gene>
    <name evidence="1" type="ORF">P7K49_014685</name>
</gene>
<dbReference type="PANTHER" id="PTHR11977:SF45">
    <property type="entry name" value="SUPERVILLIN"/>
    <property type="match status" value="1"/>
</dbReference>
<dbReference type="PANTHER" id="PTHR11977">
    <property type="entry name" value="VILLIN"/>
    <property type="match status" value="1"/>
</dbReference>
<dbReference type="InterPro" id="IPR007122">
    <property type="entry name" value="Villin/Gelsolin"/>
</dbReference>
<dbReference type="Proteomes" id="UP001266305">
    <property type="component" value="Unassembled WGS sequence"/>
</dbReference>
<evidence type="ECO:0000313" key="2">
    <source>
        <dbReference type="Proteomes" id="UP001266305"/>
    </source>
</evidence>
<reference evidence="1 2" key="1">
    <citation type="submission" date="2023-05" db="EMBL/GenBank/DDBJ databases">
        <title>B98-5 Cell Line De Novo Hybrid Assembly: An Optical Mapping Approach.</title>
        <authorList>
            <person name="Kananen K."/>
            <person name="Auerbach J.A."/>
            <person name="Kautto E."/>
            <person name="Blachly J.S."/>
        </authorList>
    </citation>
    <scope>NUCLEOTIDE SEQUENCE [LARGE SCALE GENOMIC DNA]</scope>
    <source>
        <strain evidence="1">B95-8</strain>
        <tissue evidence="1">Cell line</tissue>
    </source>
</reference>
<accession>A0ABQ9V7P6</accession>
<keyword evidence="2" id="KW-1185">Reference proteome</keyword>
<protein>
    <recommendedName>
        <fullName evidence="3">Gelsolin-like domain-containing protein</fullName>
    </recommendedName>
</protein>
<comment type="caution">
    <text evidence="1">The sequence shown here is derived from an EMBL/GenBank/DDBJ whole genome shotgun (WGS) entry which is preliminary data.</text>
</comment>
<dbReference type="Gene3D" id="3.40.20.10">
    <property type="entry name" value="Severin"/>
    <property type="match status" value="2"/>
</dbReference>
<dbReference type="InterPro" id="IPR029006">
    <property type="entry name" value="ADF-H/Gelsolin-like_dom_sf"/>
</dbReference>